<organism evidence="2 3">
    <name type="scientific">Monosporascus ibericus</name>
    <dbReference type="NCBI Taxonomy" id="155417"/>
    <lineage>
        <taxon>Eukaryota</taxon>
        <taxon>Fungi</taxon>
        <taxon>Dikarya</taxon>
        <taxon>Ascomycota</taxon>
        <taxon>Pezizomycotina</taxon>
        <taxon>Sordariomycetes</taxon>
        <taxon>Xylariomycetidae</taxon>
        <taxon>Xylariales</taxon>
        <taxon>Xylariales incertae sedis</taxon>
        <taxon>Monosporascus</taxon>
    </lineage>
</organism>
<dbReference type="InterPro" id="IPR016181">
    <property type="entry name" value="Acyl_CoA_acyltransferase"/>
</dbReference>
<reference evidence="2 3" key="1">
    <citation type="submission" date="2018-06" db="EMBL/GenBank/DDBJ databases">
        <title>Complete Genomes of Monosporascus.</title>
        <authorList>
            <person name="Robinson A.J."/>
            <person name="Natvig D.O."/>
        </authorList>
    </citation>
    <scope>NUCLEOTIDE SEQUENCE [LARGE SCALE GENOMIC DNA]</scope>
    <source>
        <strain evidence="2 3">CBS 110550</strain>
    </source>
</reference>
<dbReference type="InterPro" id="IPR000182">
    <property type="entry name" value="GNAT_dom"/>
</dbReference>
<proteinExistence type="predicted"/>
<dbReference type="SUPFAM" id="SSF55729">
    <property type="entry name" value="Acyl-CoA N-acyltransferases (Nat)"/>
    <property type="match status" value="1"/>
</dbReference>
<dbReference type="PROSITE" id="PS51186">
    <property type="entry name" value="GNAT"/>
    <property type="match status" value="1"/>
</dbReference>
<dbReference type="STRING" id="155417.A0A4Q4SUY0"/>
<dbReference type="AlphaFoldDB" id="A0A4Q4SUY0"/>
<name>A0A4Q4SUY0_9PEZI</name>
<dbReference type="GO" id="GO:0016747">
    <property type="term" value="F:acyltransferase activity, transferring groups other than amino-acyl groups"/>
    <property type="evidence" value="ECO:0007669"/>
    <property type="project" value="InterPro"/>
</dbReference>
<evidence type="ECO:0000259" key="1">
    <source>
        <dbReference type="PROSITE" id="PS51186"/>
    </source>
</evidence>
<comment type="caution">
    <text evidence="2">The sequence shown here is derived from an EMBL/GenBank/DDBJ whole genome shotgun (WGS) entry which is preliminary data.</text>
</comment>
<protein>
    <recommendedName>
        <fullName evidence="1">N-acetyltransferase domain-containing protein</fullName>
    </recommendedName>
</protein>
<dbReference type="Proteomes" id="UP000293360">
    <property type="component" value="Unassembled WGS sequence"/>
</dbReference>
<sequence>MAFIRHYKETDFDACAQICVATLPPSLASSPEAARLSPYLWTHPYTYLSPSTCHVLDDGAGSAVGYCIGCPDVHAFAEAYPRYVTGVLEDNGGRGIAARPAQLETREPWFLPLPATGDDREGQEKQDKSINPAALAQLAYRTDWLLLEGDAAKTALMRRWRATMHIDLLEPWQGRGWGRRLIEAFVRSVRESGADYGEGEHIGVAGENRKVVAFYERMGFRVVSDDGGDEGTIVLVKDIERP</sequence>
<feature type="domain" description="N-acetyltransferase" evidence="1">
    <location>
        <begin position="96"/>
        <end position="240"/>
    </location>
</feature>
<gene>
    <name evidence="2" type="ORF">DL764_010637</name>
</gene>
<keyword evidence="3" id="KW-1185">Reference proteome</keyword>
<dbReference type="EMBL" id="QJNU01001574">
    <property type="protein sequence ID" value="RYO74955.1"/>
    <property type="molecule type" value="Genomic_DNA"/>
</dbReference>
<dbReference type="OrthoDB" id="64477at2759"/>
<evidence type="ECO:0000313" key="3">
    <source>
        <dbReference type="Proteomes" id="UP000293360"/>
    </source>
</evidence>
<accession>A0A4Q4SUY0</accession>
<dbReference type="Pfam" id="PF13508">
    <property type="entry name" value="Acetyltransf_7"/>
    <property type="match status" value="1"/>
</dbReference>
<dbReference type="Gene3D" id="3.40.630.30">
    <property type="match status" value="1"/>
</dbReference>
<evidence type="ECO:0000313" key="2">
    <source>
        <dbReference type="EMBL" id="RYO74955.1"/>
    </source>
</evidence>